<keyword evidence="7" id="KW-0819">tRNA processing</keyword>
<dbReference type="GO" id="GO:0005524">
    <property type="term" value="F:ATP binding"/>
    <property type="evidence" value="ECO:0007669"/>
    <property type="project" value="UniProtKB-KW"/>
</dbReference>
<dbReference type="Gene3D" id="2.40.30.10">
    <property type="entry name" value="Translation factors"/>
    <property type="match status" value="1"/>
</dbReference>
<dbReference type="Gene3D" id="3.40.50.620">
    <property type="entry name" value="HUPs"/>
    <property type="match status" value="1"/>
</dbReference>
<dbReference type="CDD" id="cd01998">
    <property type="entry name" value="MnmA_TRMU-like"/>
    <property type="match status" value="1"/>
</dbReference>
<dbReference type="FunFam" id="2.30.30.280:FF:000001">
    <property type="entry name" value="tRNA-specific 2-thiouridylase MnmA"/>
    <property type="match status" value="1"/>
</dbReference>
<evidence type="ECO:0000313" key="16">
    <source>
        <dbReference type="RefSeq" id="XP_015584787.1"/>
    </source>
</evidence>
<dbReference type="NCBIfam" id="NF001138">
    <property type="entry name" value="PRK00143.1"/>
    <property type="match status" value="1"/>
</dbReference>
<protein>
    <recommendedName>
        <fullName evidence="4">tRNA-5-taurinomethyluridine 2-sulfurtransferase</fullName>
        <ecNumber evidence="4">2.8.1.14</ecNumber>
    </recommendedName>
</protein>
<evidence type="ECO:0000256" key="4">
    <source>
        <dbReference type="ARBA" id="ARBA00011953"/>
    </source>
</evidence>
<evidence type="ECO:0000256" key="6">
    <source>
        <dbReference type="ARBA" id="ARBA00022679"/>
    </source>
</evidence>
<reference evidence="16" key="1">
    <citation type="submission" date="2025-08" db="UniProtKB">
        <authorList>
            <consortium name="RefSeq"/>
        </authorList>
    </citation>
    <scope>IDENTIFICATION</scope>
</reference>
<keyword evidence="5" id="KW-0820">tRNA-binding</keyword>
<comment type="function">
    <text evidence="1">Catalyzes the 2-thiolation of uridine at the wobble position (U34) of mitochondrial tRNA(Lys), tRNA(Glu) and tRNA(Gln). Required for the formation of 5-taurinomethyl-2-thiouridine (tm5s2U) of mitochondrial tRNA(Lys), tRNA(Glu), and tRNA(Gln) at the wobble position. ATP is required to activate the C2 atom of the wobble base.</text>
</comment>
<dbReference type="GO" id="GO:0000049">
    <property type="term" value="F:tRNA binding"/>
    <property type="evidence" value="ECO:0007669"/>
    <property type="project" value="UniProtKB-KW"/>
</dbReference>
<keyword evidence="9" id="KW-0067">ATP-binding</keyword>
<keyword evidence="6" id="KW-0808">Transferase</keyword>
<evidence type="ECO:0000256" key="7">
    <source>
        <dbReference type="ARBA" id="ARBA00022694"/>
    </source>
</evidence>
<keyword evidence="8" id="KW-0547">Nucleotide-binding</keyword>
<dbReference type="Proteomes" id="UP000694920">
    <property type="component" value="Unplaced"/>
</dbReference>
<dbReference type="InterPro" id="IPR014729">
    <property type="entry name" value="Rossmann-like_a/b/a_fold"/>
</dbReference>
<dbReference type="GO" id="GO:0005739">
    <property type="term" value="C:mitochondrion"/>
    <property type="evidence" value="ECO:0007669"/>
    <property type="project" value="UniProtKB-SubCell"/>
</dbReference>
<feature type="domain" description="tRNA-specific 2-thiouridylase MnmA-like central" evidence="14">
    <location>
        <begin position="213"/>
        <end position="275"/>
    </location>
</feature>
<keyword evidence="15" id="KW-1185">Reference proteome</keyword>
<dbReference type="Gene3D" id="2.30.30.280">
    <property type="entry name" value="Adenine nucleotide alpha hydrolases-like domains"/>
    <property type="match status" value="1"/>
</dbReference>
<dbReference type="InterPro" id="IPR023382">
    <property type="entry name" value="MnmA-like_central_sf"/>
</dbReference>
<comment type="subcellular location">
    <subcellularLocation>
        <location evidence="2">Mitochondrion</location>
    </subcellularLocation>
</comment>
<sequence>MFKNIVIGISGGVDSAVSTLLLTKKGFNVTAVFMKNWDITDETGYCTAEKDYEDAKWVCDKLKVPLLNVNFVKEYWNTVFSELVKEYESGYTPNPDIQCNKCIKFDMFYNFARNELKADAIATGHYVRTNFGPYLENFQPNINVKLLKASDSRKDQTFFLSQVPQKALCYSMFPIGSCLKKDVKKIAQEAGLNLIVQKKESMGICFIGSRRFKDFITEYVQNKSGNFVDIDTGVIVGTHEGIHQWTLGQRCKIGGKPQPYFVYKKDLKSNDIFVVAGTNHPALFAEFIIASEIYWIDKEPVELQNSHGILRCYFRFQHLKPLVPCNIYKTQNNQLLIKLDVPLRAITPGQYTVLYSGEECLGSAKVLHCGPSYHLLSDQFAKQTSKEISLDLKGADNI</sequence>
<organism evidence="15 16">
    <name type="scientific">Cephus cinctus</name>
    <name type="common">Wheat stem sawfly</name>
    <dbReference type="NCBI Taxonomy" id="211228"/>
    <lineage>
        <taxon>Eukaryota</taxon>
        <taxon>Metazoa</taxon>
        <taxon>Ecdysozoa</taxon>
        <taxon>Arthropoda</taxon>
        <taxon>Hexapoda</taxon>
        <taxon>Insecta</taxon>
        <taxon>Pterygota</taxon>
        <taxon>Neoptera</taxon>
        <taxon>Endopterygota</taxon>
        <taxon>Hymenoptera</taxon>
        <taxon>Cephoidea</taxon>
        <taxon>Cephidae</taxon>
        <taxon>Cephus</taxon>
    </lineage>
</organism>
<evidence type="ECO:0000256" key="11">
    <source>
        <dbReference type="ARBA" id="ARBA00023157"/>
    </source>
</evidence>
<dbReference type="Pfam" id="PF03054">
    <property type="entry name" value="tRNA_Me_trans"/>
    <property type="match status" value="1"/>
</dbReference>
<evidence type="ECO:0000256" key="1">
    <source>
        <dbReference type="ARBA" id="ARBA00003986"/>
    </source>
</evidence>
<dbReference type="GeneID" id="107262767"/>
<dbReference type="HAMAP" id="MF_00144">
    <property type="entry name" value="tRNA_thiouridyl_MnmA"/>
    <property type="match status" value="1"/>
</dbReference>
<evidence type="ECO:0000256" key="3">
    <source>
        <dbReference type="ARBA" id="ARBA00006191"/>
    </source>
</evidence>
<evidence type="ECO:0000256" key="2">
    <source>
        <dbReference type="ARBA" id="ARBA00004173"/>
    </source>
</evidence>
<dbReference type="GO" id="GO:0061708">
    <property type="term" value="F:tRNA-5-taurinomethyluridine 2-sulfurtransferase"/>
    <property type="evidence" value="ECO:0007669"/>
    <property type="project" value="UniProtKB-EC"/>
</dbReference>
<dbReference type="Pfam" id="PF20258">
    <property type="entry name" value="tRNA_Me_trans_C"/>
    <property type="match status" value="1"/>
</dbReference>
<comment type="similarity">
    <text evidence="3">Belongs to the MnmA/TRMU family.</text>
</comment>
<dbReference type="RefSeq" id="XP_015584787.1">
    <property type="nucleotide sequence ID" value="XM_015729301.2"/>
</dbReference>
<keyword evidence="11" id="KW-1015">Disulfide bond</keyword>
<evidence type="ECO:0000256" key="8">
    <source>
        <dbReference type="ARBA" id="ARBA00022741"/>
    </source>
</evidence>
<dbReference type="PANTHER" id="PTHR11933">
    <property type="entry name" value="TRNA 5-METHYLAMINOMETHYL-2-THIOURIDYLATE -METHYLTRANSFERASE"/>
    <property type="match status" value="1"/>
</dbReference>
<dbReference type="FunFam" id="3.40.50.620:FF:000104">
    <property type="entry name" value="Mitochondrial tRNA-specific 2-thiouridylase 1"/>
    <property type="match status" value="1"/>
</dbReference>
<accession>A0AAJ7BFH7</accession>
<dbReference type="AlphaFoldDB" id="A0AAJ7BFH7"/>
<dbReference type="KEGG" id="ccin:107262767"/>
<dbReference type="GO" id="GO:0002143">
    <property type="term" value="P:tRNA wobble position uridine thiolation"/>
    <property type="evidence" value="ECO:0007669"/>
    <property type="project" value="TreeGrafter"/>
</dbReference>
<dbReference type="Pfam" id="PF20259">
    <property type="entry name" value="tRNA_Me_trans_M"/>
    <property type="match status" value="1"/>
</dbReference>
<dbReference type="NCBIfam" id="TIGR00420">
    <property type="entry name" value="trmU"/>
    <property type="match status" value="1"/>
</dbReference>
<name>A0AAJ7BFH7_CEPCN</name>
<dbReference type="EC" id="2.8.1.14" evidence="4"/>
<evidence type="ECO:0000313" key="15">
    <source>
        <dbReference type="Proteomes" id="UP000694920"/>
    </source>
</evidence>
<proteinExistence type="inferred from homology"/>
<dbReference type="PANTHER" id="PTHR11933:SF5">
    <property type="entry name" value="MITOCHONDRIAL TRNA-SPECIFIC 2-THIOURIDYLASE 1"/>
    <property type="match status" value="1"/>
</dbReference>
<dbReference type="InterPro" id="IPR046884">
    <property type="entry name" value="MnmA-like_central"/>
</dbReference>
<evidence type="ECO:0000259" key="13">
    <source>
        <dbReference type="Pfam" id="PF20258"/>
    </source>
</evidence>
<evidence type="ECO:0000256" key="9">
    <source>
        <dbReference type="ARBA" id="ARBA00022840"/>
    </source>
</evidence>
<dbReference type="SUPFAM" id="SSF52402">
    <property type="entry name" value="Adenine nucleotide alpha hydrolases-like"/>
    <property type="match status" value="1"/>
</dbReference>
<comment type="catalytic activity">
    <reaction evidence="12">
        <text>5-taurinomethyluridine(34) in tRNA + S-sulfanyl-L-cysteinyl-[protein] + AH2 + ATP = 5-taurinomethyl-2-thiouridine(34) in tRNA + L-cysteinyl-[protein] + A + AMP + diphosphate + H(+)</text>
        <dbReference type="Rhea" id="RHEA:47040"/>
        <dbReference type="Rhea" id="RHEA-COMP:10131"/>
        <dbReference type="Rhea" id="RHEA-COMP:11726"/>
        <dbReference type="Rhea" id="RHEA-COMP:11732"/>
        <dbReference type="Rhea" id="RHEA-COMP:11733"/>
        <dbReference type="ChEBI" id="CHEBI:13193"/>
        <dbReference type="ChEBI" id="CHEBI:15378"/>
        <dbReference type="ChEBI" id="CHEBI:17499"/>
        <dbReference type="ChEBI" id="CHEBI:29950"/>
        <dbReference type="ChEBI" id="CHEBI:30616"/>
        <dbReference type="ChEBI" id="CHEBI:33019"/>
        <dbReference type="ChEBI" id="CHEBI:61963"/>
        <dbReference type="ChEBI" id="CHEBI:87171"/>
        <dbReference type="ChEBI" id="CHEBI:87172"/>
        <dbReference type="ChEBI" id="CHEBI:456215"/>
        <dbReference type="EC" id="2.8.1.14"/>
    </reaction>
</comment>
<keyword evidence="10" id="KW-0694">RNA-binding</keyword>
<gene>
    <name evidence="16" type="primary">LOC107262767</name>
</gene>
<feature type="domain" description="tRNA-specific 2-thiouridylase MnmA-like C-terminal" evidence="13">
    <location>
        <begin position="288"/>
        <end position="366"/>
    </location>
</feature>
<evidence type="ECO:0000259" key="14">
    <source>
        <dbReference type="Pfam" id="PF20259"/>
    </source>
</evidence>
<dbReference type="InterPro" id="IPR004506">
    <property type="entry name" value="MnmA-like"/>
</dbReference>
<dbReference type="InterPro" id="IPR046885">
    <property type="entry name" value="MnmA-like_C"/>
</dbReference>
<evidence type="ECO:0000256" key="5">
    <source>
        <dbReference type="ARBA" id="ARBA00022555"/>
    </source>
</evidence>
<evidence type="ECO:0000256" key="12">
    <source>
        <dbReference type="ARBA" id="ARBA00049564"/>
    </source>
</evidence>
<evidence type="ECO:0000256" key="10">
    <source>
        <dbReference type="ARBA" id="ARBA00022884"/>
    </source>
</evidence>